<evidence type="ECO:0000313" key="1">
    <source>
        <dbReference type="EMBL" id="MDT0554649.1"/>
    </source>
</evidence>
<dbReference type="Proteomes" id="UP001254488">
    <property type="component" value="Unassembled WGS sequence"/>
</dbReference>
<dbReference type="PANTHER" id="PTHR38009">
    <property type="entry name" value="CONSERVED HYPOTHETICAL PHAGE TAIL PROTEIN"/>
    <property type="match status" value="1"/>
</dbReference>
<dbReference type="InterPro" id="IPR010667">
    <property type="entry name" value="Phage_T4_Gp19"/>
</dbReference>
<dbReference type="InterPro" id="IPR011747">
    <property type="entry name" value="CHP02241"/>
</dbReference>
<dbReference type="RefSeq" id="WP_311331609.1">
    <property type="nucleotide sequence ID" value="NZ_JAVRHZ010000001.1"/>
</dbReference>
<reference evidence="1 2" key="1">
    <citation type="submission" date="2023-09" db="EMBL/GenBank/DDBJ databases">
        <authorList>
            <person name="Rey-Velasco X."/>
        </authorList>
    </citation>
    <scope>NUCLEOTIDE SEQUENCE [LARGE SCALE GENOMIC DNA]</scope>
    <source>
        <strain evidence="1 2">W242</strain>
    </source>
</reference>
<dbReference type="Pfam" id="PF06841">
    <property type="entry name" value="Phage_T4_gp19"/>
    <property type="match status" value="1"/>
</dbReference>
<evidence type="ECO:0000313" key="2">
    <source>
        <dbReference type="Proteomes" id="UP001254488"/>
    </source>
</evidence>
<protein>
    <submittedName>
        <fullName evidence="1">Phage tail protein</fullName>
    </submittedName>
</protein>
<dbReference type="EMBL" id="JAVRHZ010000001">
    <property type="protein sequence ID" value="MDT0554649.1"/>
    <property type="molecule type" value="Genomic_DNA"/>
</dbReference>
<organism evidence="1 2">
    <name type="scientific">Patiriisocius hiemis</name>
    <dbReference type="NCBI Taxonomy" id="3075604"/>
    <lineage>
        <taxon>Bacteria</taxon>
        <taxon>Pseudomonadati</taxon>
        <taxon>Bacteroidota</taxon>
        <taxon>Flavobacteriia</taxon>
        <taxon>Flavobacteriales</taxon>
        <taxon>Flavobacteriaceae</taxon>
        <taxon>Patiriisocius</taxon>
    </lineage>
</organism>
<name>A0ABU2Y8Z2_9FLAO</name>
<dbReference type="NCBIfam" id="TIGR02241">
    <property type="entry name" value="conserved hypothetical phage tail region protein"/>
    <property type="match status" value="1"/>
</dbReference>
<keyword evidence="2" id="KW-1185">Reference proteome</keyword>
<sequence length="157" mass="17652">MAEEASSSNDPMWSVPKFYFTVTFASLEHPVPFMEVSGMDIESQIIEYRAGNDPRFSTSKMPGMVKSINVTLKKGVFNSDDAFWEWYGSVKMNTITRETVTIVLNDEMGSPIMTWVLNNAFPIKIGIVDEETTNNEILVETLELVHESITQSDKGSL</sequence>
<dbReference type="PANTHER" id="PTHR38009:SF1">
    <property type="entry name" value="CONSERVED HYPOTHETICAL PHAGE TAIL PROTEIN"/>
    <property type="match status" value="1"/>
</dbReference>
<accession>A0ABU2Y8Z2</accession>
<proteinExistence type="predicted"/>
<comment type="caution">
    <text evidence="1">The sequence shown here is derived from an EMBL/GenBank/DDBJ whole genome shotgun (WGS) entry which is preliminary data.</text>
</comment>
<gene>
    <name evidence="1" type="ORF">RM538_01435</name>
</gene>